<organism evidence="4 5">
    <name type="scientific">Artemisia annua</name>
    <name type="common">Sweet wormwood</name>
    <dbReference type="NCBI Taxonomy" id="35608"/>
    <lineage>
        <taxon>Eukaryota</taxon>
        <taxon>Viridiplantae</taxon>
        <taxon>Streptophyta</taxon>
        <taxon>Embryophyta</taxon>
        <taxon>Tracheophyta</taxon>
        <taxon>Spermatophyta</taxon>
        <taxon>Magnoliopsida</taxon>
        <taxon>eudicotyledons</taxon>
        <taxon>Gunneridae</taxon>
        <taxon>Pentapetalae</taxon>
        <taxon>asterids</taxon>
        <taxon>campanulids</taxon>
        <taxon>Asterales</taxon>
        <taxon>Asteraceae</taxon>
        <taxon>Asteroideae</taxon>
        <taxon>Anthemideae</taxon>
        <taxon>Artemisiinae</taxon>
        <taxon>Artemisia</taxon>
    </lineage>
</organism>
<comment type="caution">
    <text evidence="4">The sequence shown here is derived from an EMBL/GenBank/DDBJ whole genome shotgun (WGS) entry which is preliminary data.</text>
</comment>
<gene>
    <name evidence="4" type="ORF">CTI12_AA175000</name>
</gene>
<dbReference type="Proteomes" id="UP000245207">
    <property type="component" value="Unassembled WGS sequence"/>
</dbReference>
<dbReference type="EMBL" id="PKPP01001426">
    <property type="protein sequence ID" value="PWA82813.1"/>
    <property type="molecule type" value="Genomic_DNA"/>
</dbReference>
<evidence type="ECO:0000313" key="5">
    <source>
        <dbReference type="Proteomes" id="UP000245207"/>
    </source>
</evidence>
<dbReference type="OrthoDB" id="1737171at2759"/>
<keyword evidence="5" id="KW-1185">Reference proteome</keyword>
<accession>A0A2U1PAN6</accession>
<dbReference type="Gene3D" id="1.50.40.10">
    <property type="entry name" value="Mitochondrial carrier domain"/>
    <property type="match status" value="1"/>
</dbReference>
<name>A0A2U1PAN6_ARTAN</name>
<dbReference type="InterPro" id="IPR023395">
    <property type="entry name" value="MCP_dom_sf"/>
</dbReference>
<dbReference type="SUPFAM" id="SSF103506">
    <property type="entry name" value="Mitochondrial carrier"/>
    <property type="match status" value="1"/>
</dbReference>
<comment type="subcellular location">
    <subcellularLocation>
        <location evidence="1">Membrane</location>
        <topology evidence="1">Multi-pass membrane protein</topology>
    </subcellularLocation>
</comment>
<sequence>MQVVRYGPISVGVKIFQTEVVGALFSGISATVLRHTLYSTTRMGMYEIFKEKWTDARVRLLNIGDEKP</sequence>
<dbReference type="STRING" id="35608.A0A2U1PAN6"/>
<dbReference type="GO" id="GO:0016020">
    <property type="term" value="C:membrane"/>
    <property type="evidence" value="ECO:0007669"/>
    <property type="project" value="UniProtKB-SubCell"/>
</dbReference>
<keyword evidence="3" id="KW-0472">Membrane</keyword>
<evidence type="ECO:0000256" key="3">
    <source>
        <dbReference type="ARBA" id="ARBA00023136"/>
    </source>
</evidence>
<dbReference type="AlphaFoldDB" id="A0A2U1PAN6"/>
<proteinExistence type="predicted"/>
<protein>
    <submittedName>
        <fullName evidence="4">Uncharacterized protein</fullName>
    </submittedName>
</protein>
<dbReference type="InterPro" id="IPR018108">
    <property type="entry name" value="MCP_transmembrane"/>
</dbReference>
<reference evidence="4 5" key="1">
    <citation type="journal article" date="2018" name="Mol. Plant">
        <title>The genome of Artemisia annua provides insight into the evolution of Asteraceae family and artemisinin biosynthesis.</title>
        <authorList>
            <person name="Shen Q."/>
            <person name="Zhang L."/>
            <person name="Liao Z."/>
            <person name="Wang S."/>
            <person name="Yan T."/>
            <person name="Shi P."/>
            <person name="Liu M."/>
            <person name="Fu X."/>
            <person name="Pan Q."/>
            <person name="Wang Y."/>
            <person name="Lv Z."/>
            <person name="Lu X."/>
            <person name="Zhang F."/>
            <person name="Jiang W."/>
            <person name="Ma Y."/>
            <person name="Chen M."/>
            <person name="Hao X."/>
            <person name="Li L."/>
            <person name="Tang Y."/>
            <person name="Lv G."/>
            <person name="Zhou Y."/>
            <person name="Sun X."/>
            <person name="Brodelius P.E."/>
            <person name="Rose J.K.C."/>
            <person name="Tang K."/>
        </authorList>
    </citation>
    <scope>NUCLEOTIDE SEQUENCE [LARGE SCALE GENOMIC DNA]</scope>
    <source>
        <strain evidence="5">cv. Huhao1</strain>
        <tissue evidence="4">Leaf</tissue>
    </source>
</reference>
<dbReference type="Pfam" id="PF00153">
    <property type="entry name" value="Mito_carr"/>
    <property type="match status" value="1"/>
</dbReference>
<evidence type="ECO:0000313" key="4">
    <source>
        <dbReference type="EMBL" id="PWA82813.1"/>
    </source>
</evidence>
<evidence type="ECO:0000256" key="1">
    <source>
        <dbReference type="ARBA" id="ARBA00004141"/>
    </source>
</evidence>
<evidence type="ECO:0000256" key="2">
    <source>
        <dbReference type="ARBA" id="ARBA00022692"/>
    </source>
</evidence>
<keyword evidence="2" id="KW-0812">Transmembrane</keyword>